<dbReference type="InParanoid" id="E3NDS7"/>
<accession>E3NDS7</accession>
<evidence type="ECO:0000256" key="1">
    <source>
        <dbReference type="SAM" id="Phobius"/>
    </source>
</evidence>
<feature type="transmembrane region" description="Helical" evidence="1">
    <location>
        <begin position="64"/>
        <end position="85"/>
    </location>
</feature>
<keyword evidence="1" id="KW-1133">Transmembrane helix</keyword>
<reference evidence="2" key="1">
    <citation type="submission" date="2007-07" db="EMBL/GenBank/DDBJ databases">
        <title>PCAP assembly of the Caenorhabditis remanei genome.</title>
        <authorList>
            <consortium name="The Caenorhabditis remanei Sequencing Consortium"/>
            <person name="Wilson R.K."/>
        </authorList>
    </citation>
    <scope>NUCLEOTIDE SEQUENCE [LARGE SCALE GENOMIC DNA]</scope>
    <source>
        <strain evidence="2">PB4641</strain>
    </source>
</reference>
<dbReference type="Proteomes" id="UP000008281">
    <property type="component" value="Unassembled WGS sequence"/>
</dbReference>
<sequence>MFFACWEPTPIRRRNSTSDRTSLKETKTLKNGRVPFVKVKRNDRVGLESELCRHKSLSLSDISVTSLIFILTFFCFFVQMVRIVWNRWTRYRLMRNAAKEEPQMLGAANRDVHAIKLV</sequence>
<keyword evidence="3" id="KW-1185">Reference proteome</keyword>
<evidence type="ECO:0000313" key="3">
    <source>
        <dbReference type="Proteomes" id="UP000008281"/>
    </source>
</evidence>
<keyword evidence="1" id="KW-0812">Transmembrane</keyword>
<dbReference type="EMBL" id="DS268613">
    <property type="protein sequence ID" value="EFO94132.1"/>
    <property type="molecule type" value="Genomic_DNA"/>
</dbReference>
<name>E3NDS7_CAERE</name>
<evidence type="ECO:0000313" key="2">
    <source>
        <dbReference type="EMBL" id="EFO94132.1"/>
    </source>
</evidence>
<dbReference type="HOGENOM" id="CLU_2075328_0_0_1"/>
<protein>
    <submittedName>
        <fullName evidence="2">Uncharacterized protein</fullName>
    </submittedName>
</protein>
<gene>
    <name evidence="2" type="ORF">CRE_25865</name>
</gene>
<organism evidence="3">
    <name type="scientific">Caenorhabditis remanei</name>
    <name type="common">Caenorhabditis vulgaris</name>
    <dbReference type="NCBI Taxonomy" id="31234"/>
    <lineage>
        <taxon>Eukaryota</taxon>
        <taxon>Metazoa</taxon>
        <taxon>Ecdysozoa</taxon>
        <taxon>Nematoda</taxon>
        <taxon>Chromadorea</taxon>
        <taxon>Rhabditida</taxon>
        <taxon>Rhabditina</taxon>
        <taxon>Rhabditomorpha</taxon>
        <taxon>Rhabditoidea</taxon>
        <taxon>Rhabditidae</taxon>
        <taxon>Peloderinae</taxon>
        <taxon>Caenorhabditis</taxon>
    </lineage>
</organism>
<keyword evidence="1" id="KW-0472">Membrane</keyword>
<proteinExistence type="predicted"/>
<dbReference type="AlphaFoldDB" id="E3NDS7"/>